<dbReference type="Proteomes" id="UP000730482">
    <property type="component" value="Unassembled WGS sequence"/>
</dbReference>
<feature type="compositionally biased region" description="Pro residues" evidence="1">
    <location>
        <begin position="360"/>
        <end position="376"/>
    </location>
</feature>
<protein>
    <recommendedName>
        <fullName evidence="4">RNA-binding protein</fullName>
    </recommendedName>
</protein>
<gene>
    <name evidence="2" type="ORF">KGQ19_26180</name>
</gene>
<reference evidence="2 3" key="1">
    <citation type="submission" date="2020-02" db="EMBL/GenBank/DDBJ databases">
        <title>Acidophilic actinobacteria isolated from forest soil.</title>
        <authorList>
            <person name="Golinska P."/>
        </authorList>
    </citation>
    <scope>NUCLEOTIDE SEQUENCE [LARGE SCALE GENOMIC DNA]</scope>
    <source>
        <strain evidence="2 3">NL8</strain>
    </source>
</reference>
<keyword evidence="3" id="KW-1185">Reference proteome</keyword>
<comment type="caution">
    <text evidence="2">The sequence shown here is derived from an EMBL/GenBank/DDBJ whole genome shotgun (WGS) entry which is preliminary data.</text>
</comment>
<feature type="region of interest" description="Disordered" evidence="1">
    <location>
        <begin position="333"/>
        <end position="376"/>
    </location>
</feature>
<dbReference type="EMBL" id="JAAFYZ010000100">
    <property type="protein sequence ID" value="MBS2550363.1"/>
    <property type="molecule type" value="Genomic_DNA"/>
</dbReference>
<evidence type="ECO:0000313" key="3">
    <source>
        <dbReference type="Proteomes" id="UP000730482"/>
    </source>
</evidence>
<name>A0ABS5KWD3_9ACTN</name>
<evidence type="ECO:0000256" key="1">
    <source>
        <dbReference type="SAM" id="MobiDB-lite"/>
    </source>
</evidence>
<evidence type="ECO:0000313" key="2">
    <source>
        <dbReference type="EMBL" id="MBS2550363.1"/>
    </source>
</evidence>
<organism evidence="2 3">
    <name type="scientific">Catenulispora pinistramenti</name>
    <dbReference type="NCBI Taxonomy" id="2705254"/>
    <lineage>
        <taxon>Bacteria</taxon>
        <taxon>Bacillati</taxon>
        <taxon>Actinomycetota</taxon>
        <taxon>Actinomycetes</taxon>
        <taxon>Catenulisporales</taxon>
        <taxon>Catenulisporaceae</taxon>
        <taxon>Catenulispora</taxon>
    </lineage>
</organism>
<dbReference type="RefSeq" id="WP_212012975.1">
    <property type="nucleotide sequence ID" value="NZ_JAAFYZ010000100.1"/>
</dbReference>
<accession>A0ABS5KWD3</accession>
<sequence>MTAQRGALPYVYRITKYDPAERDEHGHYVGAEDSVSDHGAVEAAYLQAVAAFAASTGIDRLAIREPGLAPGFAHFGLEPAVEGHGLTGLFPPDLAGFHDGAEVSVETGVELVRAMLRDNGAFCSLEVEDRFFVHIGWDQYMYLGSTEPCDDAVARTRELGLFPEPLAASPYEDAYEDAYDETGVQRPADADFWARLHTSVADGEAAILEESHLLNVSRWHRLTSRNLDAVRARLAPRARLTVWPDLSTDVTAALAALPDQDTVEIVWENSDGRIASTIADDTQFEALTATRLADARAIAVLPITEDDRRPLFTAVLPDADGVLRARWRTTPTASDRTWARERVPLPLPALQDDPCLRPAAPSPRDSPPTPRPPGRH</sequence>
<evidence type="ECO:0008006" key="4">
    <source>
        <dbReference type="Google" id="ProtNLM"/>
    </source>
</evidence>
<proteinExistence type="predicted"/>